<keyword evidence="6" id="KW-0812">Transmembrane</keyword>
<feature type="transmembrane region" description="Helical" evidence="6">
    <location>
        <begin position="12"/>
        <end position="34"/>
    </location>
</feature>
<feature type="domain" description="Purple acid phosphatase C-terminal" evidence="8">
    <location>
        <begin position="504"/>
        <end position="541"/>
    </location>
</feature>
<dbReference type="Pfam" id="PF16656">
    <property type="entry name" value="Pur_ac_phosph_N"/>
    <property type="match status" value="1"/>
</dbReference>
<comment type="similarity">
    <text evidence="1 5">Belongs to the metallophosphoesterase superfamily. Purple acid phosphatase family.</text>
</comment>
<dbReference type="SUPFAM" id="SSF56300">
    <property type="entry name" value="Metallo-dependent phosphatases"/>
    <property type="match status" value="1"/>
</dbReference>
<dbReference type="Pfam" id="PF14008">
    <property type="entry name" value="Metallophos_C"/>
    <property type="match status" value="1"/>
</dbReference>
<dbReference type="Gene3D" id="3.60.21.10">
    <property type="match status" value="1"/>
</dbReference>
<keyword evidence="4" id="KW-0325">Glycoprotein</keyword>
<dbReference type="InterPro" id="IPR015914">
    <property type="entry name" value="PAPs_N"/>
</dbReference>
<dbReference type="Proteomes" id="UP001491310">
    <property type="component" value="Unassembled WGS sequence"/>
</dbReference>
<evidence type="ECO:0000259" key="9">
    <source>
        <dbReference type="Pfam" id="PF16656"/>
    </source>
</evidence>
<evidence type="ECO:0000256" key="3">
    <source>
        <dbReference type="ARBA" id="ARBA00022801"/>
    </source>
</evidence>
<dbReference type="EMBL" id="JALJOT010000009">
    <property type="protein sequence ID" value="KAK9907317.1"/>
    <property type="molecule type" value="Genomic_DNA"/>
</dbReference>
<keyword evidence="6" id="KW-1133">Transmembrane helix</keyword>
<protein>
    <recommendedName>
        <fullName evidence="5">Purple acid phosphatase</fullName>
        <ecNumber evidence="5">3.1.3.2</ecNumber>
    </recommendedName>
</protein>
<evidence type="ECO:0000313" key="10">
    <source>
        <dbReference type="EMBL" id="KAK9907317.1"/>
    </source>
</evidence>
<dbReference type="PANTHER" id="PTHR22953:SF153">
    <property type="entry name" value="PURPLE ACID PHOSPHATASE"/>
    <property type="match status" value="1"/>
</dbReference>
<evidence type="ECO:0000256" key="2">
    <source>
        <dbReference type="ARBA" id="ARBA00022729"/>
    </source>
</evidence>
<feature type="domain" description="Calcineurin-like phosphoesterase" evidence="7">
    <location>
        <begin position="235"/>
        <end position="444"/>
    </location>
</feature>
<dbReference type="EC" id="3.1.3.2" evidence="5"/>
<dbReference type="InterPro" id="IPR008963">
    <property type="entry name" value="Purple_acid_Pase-like_N"/>
</dbReference>
<feature type="domain" description="Purple acid phosphatase N-terminal" evidence="9">
    <location>
        <begin position="115"/>
        <end position="223"/>
    </location>
</feature>
<dbReference type="Pfam" id="PF00149">
    <property type="entry name" value="Metallophos"/>
    <property type="match status" value="1"/>
</dbReference>
<dbReference type="Gene3D" id="2.60.40.380">
    <property type="entry name" value="Purple acid phosphatase-like, N-terminal"/>
    <property type="match status" value="1"/>
</dbReference>
<gene>
    <name evidence="10" type="ORF">WJX75_001350</name>
</gene>
<comment type="catalytic activity">
    <reaction evidence="5">
        <text>a phosphate monoester + H2O = an alcohol + phosphate</text>
        <dbReference type="Rhea" id="RHEA:15017"/>
        <dbReference type="ChEBI" id="CHEBI:15377"/>
        <dbReference type="ChEBI" id="CHEBI:30879"/>
        <dbReference type="ChEBI" id="CHEBI:43474"/>
        <dbReference type="ChEBI" id="CHEBI:67140"/>
        <dbReference type="EC" id="3.1.3.2"/>
    </reaction>
</comment>
<dbReference type="InterPro" id="IPR041792">
    <property type="entry name" value="MPP_PAP"/>
</dbReference>
<evidence type="ECO:0000256" key="1">
    <source>
        <dbReference type="ARBA" id="ARBA00008723"/>
    </source>
</evidence>
<reference evidence="10 11" key="1">
    <citation type="journal article" date="2024" name="Nat. Commun.">
        <title>Phylogenomics reveals the evolutionary origins of lichenization in chlorophyte algae.</title>
        <authorList>
            <person name="Puginier C."/>
            <person name="Libourel C."/>
            <person name="Otte J."/>
            <person name="Skaloud P."/>
            <person name="Haon M."/>
            <person name="Grisel S."/>
            <person name="Petersen M."/>
            <person name="Berrin J.G."/>
            <person name="Delaux P.M."/>
            <person name="Dal Grande F."/>
            <person name="Keller J."/>
        </authorList>
    </citation>
    <scope>NUCLEOTIDE SEQUENCE [LARGE SCALE GENOMIC DNA]</scope>
    <source>
        <strain evidence="10 11">SAG 216-7</strain>
    </source>
</reference>
<accession>A0ABR2YKP8</accession>
<comment type="caution">
    <text evidence="10">The sequence shown here is derived from an EMBL/GenBank/DDBJ whole genome shotgun (WGS) entry which is preliminary data.</text>
</comment>
<dbReference type="InterPro" id="IPR039331">
    <property type="entry name" value="PAPs-like"/>
</dbReference>
<evidence type="ECO:0000313" key="11">
    <source>
        <dbReference type="Proteomes" id="UP001491310"/>
    </source>
</evidence>
<dbReference type="CDD" id="cd00839">
    <property type="entry name" value="MPP_PAPs"/>
    <property type="match status" value="1"/>
</dbReference>
<proteinExistence type="inferred from homology"/>
<evidence type="ECO:0000259" key="8">
    <source>
        <dbReference type="Pfam" id="PF14008"/>
    </source>
</evidence>
<evidence type="ECO:0000256" key="6">
    <source>
        <dbReference type="SAM" id="Phobius"/>
    </source>
</evidence>
<evidence type="ECO:0000259" key="7">
    <source>
        <dbReference type="Pfam" id="PF00149"/>
    </source>
</evidence>
<dbReference type="InterPro" id="IPR025733">
    <property type="entry name" value="PAPs_C"/>
</dbReference>
<name>A0ABR2YKP8_9CHLO</name>
<dbReference type="SUPFAM" id="SSF49363">
    <property type="entry name" value="Purple acid phosphatase, N-terminal domain"/>
    <property type="match status" value="1"/>
</dbReference>
<dbReference type="InterPro" id="IPR029052">
    <property type="entry name" value="Metallo-depent_PP-like"/>
</dbReference>
<keyword evidence="11" id="KW-1185">Reference proteome</keyword>
<dbReference type="InterPro" id="IPR004843">
    <property type="entry name" value="Calcineurin-like_PHP"/>
</dbReference>
<evidence type="ECO:0000256" key="4">
    <source>
        <dbReference type="ARBA" id="ARBA00023180"/>
    </source>
</evidence>
<keyword evidence="3 5" id="KW-0378">Hydrolase</keyword>
<organism evidence="10 11">
    <name type="scientific">Coccomyxa subellipsoidea</name>
    <dbReference type="NCBI Taxonomy" id="248742"/>
    <lineage>
        <taxon>Eukaryota</taxon>
        <taxon>Viridiplantae</taxon>
        <taxon>Chlorophyta</taxon>
        <taxon>core chlorophytes</taxon>
        <taxon>Trebouxiophyceae</taxon>
        <taxon>Trebouxiophyceae incertae sedis</taxon>
        <taxon>Coccomyxaceae</taxon>
        <taxon>Coccomyxa</taxon>
    </lineage>
</organism>
<keyword evidence="2" id="KW-0732">Signal</keyword>
<keyword evidence="6" id="KW-0472">Membrane</keyword>
<evidence type="ECO:0000256" key="5">
    <source>
        <dbReference type="RuleBase" id="RU361203"/>
    </source>
</evidence>
<dbReference type="PANTHER" id="PTHR22953">
    <property type="entry name" value="ACID PHOSPHATASE RELATED"/>
    <property type="match status" value="1"/>
</dbReference>
<sequence>MVESRQWQEVRGPLSLSLGITALVWLLLFVVVIFDPAGHHAGSMQINQAASSNQTLPVTGNAQGPLQGAMTAGESWGYEPERPKTVPFDFSYAKGSDDLPMDIAPLAKTASEVEPEQIHIALAGDNAMYISWATGNASVVEGLPRIVSRPTLASVVVYGNESGWYDGVASGEATAYVQTYPDFSYVSGTFHHVRLSGLQANASYYFKCGDPAVALSRELRFSTPQPPGPAAFPQRIGVIADLGQTHNSSATLQHLIQSQPPVVLLVGDLTYADNYFTNGTLRPPMTPPKAYQETFQPRWDAWGRFVEPLASQVPMMVVEGNHEVEADSAGKKFLAYNARYRVPHQESGSGSPLYYSFDLAGSHILMLGAYANWKEGSEQYKWLAADLAALNRSRTPWLIATFHAPWYNTYIAHYKELECMRIALEPLLYKYGVDIIFAGHVHAYERCNRVYNYTVDPCGPIHVTIGDGGNIEKLYTDWVDRPPSNCPSSSTSTCPSLQEGRFCPAQQPAWSAYREPSFGHGVLELVSAREATWTWHKNQDSLAVASDTVTIKRNLQCANQLKRRR</sequence>